<accession>A0ABV6MNH0</accession>
<name>A0ABV6MNH0_9PSEU</name>
<reference evidence="2 3" key="1">
    <citation type="submission" date="2024-09" db="EMBL/GenBank/DDBJ databases">
        <authorList>
            <person name="Sun Q."/>
            <person name="Mori K."/>
        </authorList>
    </citation>
    <scope>NUCLEOTIDE SEQUENCE [LARGE SCALE GENOMIC DNA]</scope>
    <source>
        <strain evidence="2 3">TBRC 1432</strain>
    </source>
</reference>
<proteinExistence type="predicted"/>
<keyword evidence="1" id="KW-0812">Transmembrane</keyword>
<keyword evidence="1" id="KW-1133">Transmembrane helix</keyword>
<dbReference type="EMBL" id="JBHLUD010000002">
    <property type="protein sequence ID" value="MFC0541854.1"/>
    <property type="molecule type" value="Genomic_DNA"/>
</dbReference>
<dbReference type="RefSeq" id="WP_273942112.1">
    <property type="nucleotide sequence ID" value="NZ_CP097263.1"/>
</dbReference>
<keyword evidence="1" id="KW-0472">Membrane</keyword>
<feature type="transmembrane region" description="Helical" evidence="1">
    <location>
        <begin position="107"/>
        <end position="126"/>
    </location>
</feature>
<feature type="transmembrane region" description="Helical" evidence="1">
    <location>
        <begin position="23"/>
        <end position="40"/>
    </location>
</feature>
<evidence type="ECO:0000313" key="2">
    <source>
        <dbReference type="EMBL" id="MFC0541854.1"/>
    </source>
</evidence>
<protein>
    <submittedName>
        <fullName evidence="2">DoxX family membrane protein</fullName>
    </submittedName>
</protein>
<evidence type="ECO:0000313" key="3">
    <source>
        <dbReference type="Proteomes" id="UP001589810"/>
    </source>
</evidence>
<feature type="transmembrane region" description="Helical" evidence="1">
    <location>
        <begin position="79"/>
        <end position="100"/>
    </location>
</feature>
<evidence type="ECO:0000256" key="1">
    <source>
        <dbReference type="SAM" id="Phobius"/>
    </source>
</evidence>
<dbReference type="Proteomes" id="UP001589810">
    <property type="component" value="Unassembled WGS sequence"/>
</dbReference>
<comment type="caution">
    <text evidence="2">The sequence shown here is derived from an EMBL/GenBank/DDBJ whole genome shotgun (WGS) entry which is preliminary data.</text>
</comment>
<sequence>MSVKERPAAGSTPVSAGPAARQWLAMLRIATGLIFLWAFVDKLFGLGYATPAARSWLSGGSPTKGFLGNVDVGPFQSMFHAWAGAAWADWLFMLALLGIGVAVTLGVALRLSAVAGTILLVLMWAAEWPLSTTTAAGQPSGSTNPLIDYHIVFALVLIVAALFGAGVTWGLGRQWERLTVVRNNPWLR</sequence>
<feature type="transmembrane region" description="Helical" evidence="1">
    <location>
        <begin position="146"/>
        <end position="172"/>
    </location>
</feature>
<organism evidence="2 3">
    <name type="scientific">Kutzneria chonburiensis</name>
    <dbReference type="NCBI Taxonomy" id="1483604"/>
    <lineage>
        <taxon>Bacteria</taxon>
        <taxon>Bacillati</taxon>
        <taxon>Actinomycetota</taxon>
        <taxon>Actinomycetes</taxon>
        <taxon>Pseudonocardiales</taxon>
        <taxon>Pseudonocardiaceae</taxon>
        <taxon>Kutzneria</taxon>
    </lineage>
</organism>
<keyword evidence="3" id="KW-1185">Reference proteome</keyword>
<gene>
    <name evidence="2" type="ORF">ACFFH7_10200</name>
</gene>